<name>A0AAU7GEB4_9MICO</name>
<reference evidence="1" key="1">
    <citation type="submission" date="2024-05" db="EMBL/GenBank/DDBJ databases">
        <title>The Natural Products Discovery Center: Release of the First 8490 Sequenced Strains for Exploring Actinobacteria Biosynthetic Diversity.</title>
        <authorList>
            <person name="Kalkreuter E."/>
            <person name="Kautsar S.A."/>
            <person name="Yang D."/>
            <person name="Bader C.D."/>
            <person name="Teijaro C.N."/>
            <person name="Fluegel L."/>
            <person name="Davis C.M."/>
            <person name="Simpson J.R."/>
            <person name="Lauterbach L."/>
            <person name="Steele A.D."/>
            <person name="Gui C."/>
            <person name="Meng S."/>
            <person name="Li G."/>
            <person name="Viehrig K."/>
            <person name="Ye F."/>
            <person name="Su P."/>
            <person name="Kiefer A.F."/>
            <person name="Nichols A."/>
            <person name="Cepeda A.J."/>
            <person name="Yan W."/>
            <person name="Fan B."/>
            <person name="Jiang Y."/>
            <person name="Adhikari A."/>
            <person name="Zheng C.-J."/>
            <person name="Schuster L."/>
            <person name="Cowan T.M."/>
            <person name="Smanski M.J."/>
            <person name="Chevrette M.G."/>
            <person name="de Carvalho L.P.S."/>
            <person name="Shen B."/>
        </authorList>
    </citation>
    <scope>NUCLEOTIDE SEQUENCE</scope>
    <source>
        <strain evidence="1">NPDC080035</strain>
    </source>
</reference>
<evidence type="ECO:0000313" key="1">
    <source>
        <dbReference type="EMBL" id="XBM48756.1"/>
    </source>
</evidence>
<dbReference type="EMBL" id="CP157390">
    <property type="protein sequence ID" value="XBM48756.1"/>
    <property type="molecule type" value="Genomic_DNA"/>
</dbReference>
<proteinExistence type="predicted"/>
<sequence>MERVSDAEIVLVRELRDRTETRQQHARAALNGTEVRVAHGAYVGRAEWEGRDARERHLLRMVAYSRTRKRPPLFSHWSAAVAHCLPLIGPVPDRLHVSIGRTSGGRSAGAVAAHSTAIPDTDVVDIDGLRVTSLARTVVDVASMSTMADAVTIADCALRLGLPKTCVMDAWERAVPLRGHRRALDVIDFADARSESPLESLSRVSMYRMGVAQPDLQLPFRDRRGLIGYVDFAWPSLGIVGEADGDAKYLDATMRNGRSADRVVLDEKIREDRLRALGLRVVRWRWEVASRPRELASLLFAAGVPPRAPDDCGAALQLR</sequence>
<accession>A0AAU7GEB4</accession>
<evidence type="ECO:0008006" key="2">
    <source>
        <dbReference type="Google" id="ProtNLM"/>
    </source>
</evidence>
<dbReference type="RefSeq" id="WP_348788683.1">
    <property type="nucleotide sequence ID" value="NZ_CP157390.1"/>
</dbReference>
<protein>
    <recommendedName>
        <fullName evidence="2">Type IV toxin-antitoxin system AbiEi family antitoxin domain-containing protein</fullName>
    </recommendedName>
</protein>
<gene>
    <name evidence="1" type="ORF">AAME72_02605</name>
</gene>
<dbReference type="AlphaFoldDB" id="A0AAU7GEB4"/>
<organism evidence="1">
    <name type="scientific">Leifsonia sp. NPDC080035</name>
    <dbReference type="NCBI Taxonomy" id="3143936"/>
    <lineage>
        <taxon>Bacteria</taxon>
        <taxon>Bacillati</taxon>
        <taxon>Actinomycetota</taxon>
        <taxon>Actinomycetes</taxon>
        <taxon>Micrococcales</taxon>
        <taxon>Microbacteriaceae</taxon>
        <taxon>Leifsonia</taxon>
    </lineage>
</organism>